<evidence type="ECO:0000313" key="2">
    <source>
        <dbReference type="Proteomes" id="UP000005951"/>
    </source>
</evidence>
<protein>
    <submittedName>
        <fullName evidence="1">Uncharacterized protein</fullName>
    </submittedName>
</protein>
<dbReference type="AlphaFoldDB" id="K8XK56"/>
<reference evidence="1 2" key="1">
    <citation type="journal article" date="2013" name="Genome Announc.">
        <title>Draft Genome Sequence of Rhodococcus opacus Strain M213 Shows a Diverse Catabolic Potential.</title>
        <authorList>
            <person name="Pathak A."/>
            <person name="Green S.J."/>
            <person name="Ogram A."/>
            <person name="Chauhan A."/>
        </authorList>
    </citation>
    <scope>NUCLEOTIDE SEQUENCE [LARGE SCALE GENOMIC DNA]</scope>
    <source>
        <strain evidence="1 2">M213</strain>
    </source>
</reference>
<proteinExistence type="predicted"/>
<dbReference type="EMBL" id="AJYC02000152">
    <property type="protein sequence ID" value="EKT77440.1"/>
    <property type="molecule type" value="Genomic_DNA"/>
</dbReference>
<accession>K8XK56</accession>
<dbReference type="Proteomes" id="UP000005951">
    <property type="component" value="Unassembled WGS sequence"/>
</dbReference>
<sequence length="26" mass="2907">MPDRTDLWDSLYETAGIEVLDIPGSI</sequence>
<gene>
    <name evidence="1" type="ORF">WSS_A37579</name>
</gene>
<organism evidence="1 2">
    <name type="scientific">Rhodococcus opacus M213</name>
    <dbReference type="NCBI Taxonomy" id="1129896"/>
    <lineage>
        <taxon>Bacteria</taxon>
        <taxon>Bacillati</taxon>
        <taxon>Actinomycetota</taxon>
        <taxon>Actinomycetes</taxon>
        <taxon>Mycobacteriales</taxon>
        <taxon>Nocardiaceae</taxon>
        <taxon>Rhodococcus</taxon>
    </lineage>
</organism>
<comment type="caution">
    <text evidence="1">The sequence shown here is derived from an EMBL/GenBank/DDBJ whole genome shotgun (WGS) entry which is preliminary data.</text>
</comment>
<name>K8XK56_RHOOP</name>
<evidence type="ECO:0000313" key="1">
    <source>
        <dbReference type="EMBL" id="EKT77440.1"/>
    </source>
</evidence>